<feature type="transmembrane region" description="Helical" evidence="1">
    <location>
        <begin position="27"/>
        <end position="48"/>
    </location>
</feature>
<gene>
    <name evidence="2" type="ORF">LUCI_1173</name>
</gene>
<dbReference type="InterPro" id="IPR005642">
    <property type="entry name" value="LysO"/>
</dbReference>
<organism evidence="2 3">
    <name type="scientific">Lucifera butyrica</name>
    <dbReference type="NCBI Taxonomy" id="1351585"/>
    <lineage>
        <taxon>Bacteria</taxon>
        <taxon>Bacillati</taxon>
        <taxon>Bacillota</taxon>
        <taxon>Negativicutes</taxon>
        <taxon>Veillonellales</taxon>
        <taxon>Veillonellaceae</taxon>
        <taxon>Lucifera</taxon>
    </lineage>
</organism>
<dbReference type="PANTHER" id="PTHR35804:SF1">
    <property type="entry name" value="LYSINE EXPORTER LYSO"/>
    <property type="match status" value="1"/>
</dbReference>
<dbReference type="EMBL" id="UPPP01000060">
    <property type="protein sequence ID" value="VBB05962.1"/>
    <property type="molecule type" value="Genomic_DNA"/>
</dbReference>
<evidence type="ECO:0000313" key="2">
    <source>
        <dbReference type="EMBL" id="VBB05962.1"/>
    </source>
</evidence>
<reference evidence="2 3" key="1">
    <citation type="submission" date="2018-06" db="EMBL/GenBank/DDBJ databases">
        <authorList>
            <person name="Strepis N."/>
        </authorList>
    </citation>
    <scope>NUCLEOTIDE SEQUENCE [LARGE SCALE GENOMIC DNA]</scope>
    <source>
        <strain evidence="2">LUCI</strain>
    </source>
</reference>
<dbReference type="PANTHER" id="PTHR35804">
    <property type="entry name" value="LYSINE EXPORTER LYSO"/>
    <property type="match status" value="1"/>
</dbReference>
<feature type="transmembrane region" description="Helical" evidence="1">
    <location>
        <begin position="60"/>
        <end position="81"/>
    </location>
</feature>
<keyword evidence="1" id="KW-0812">Transmembrane</keyword>
<dbReference type="Proteomes" id="UP000277811">
    <property type="component" value="Unassembled WGS sequence"/>
</dbReference>
<evidence type="ECO:0000313" key="3">
    <source>
        <dbReference type="Proteomes" id="UP000277811"/>
    </source>
</evidence>
<sequence length="198" mass="21119">MVIYILLTVLAGIGTGRFFLPPGWVHYLDRIVTCALVLMIFGVGLDIGRNRDSLKKIKQLGWKVLLMPLSVAVGSLTGAAAAKFILSMPLKEVLAVSAGFGWYSLSGVLIARLYSVELGTTAFLSNVFRELIAFILIPVLAGYVGKITAVAPGGATTMDSTLPLISKVTDTQTALLAFMSGLTLTALVPLLVPFFLSW</sequence>
<dbReference type="AlphaFoldDB" id="A0A498R6R5"/>
<dbReference type="GO" id="GO:0005886">
    <property type="term" value="C:plasma membrane"/>
    <property type="evidence" value="ECO:0007669"/>
    <property type="project" value="TreeGrafter"/>
</dbReference>
<feature type="transmembrane region" description="Helical" evidence="1">
    <location>
        <begin position="93"/>
        <end position="111"/>
    </location>
</feature>
<protein>
    <submittedName>
        <fullName evidence="2">Lysine exporter lyso</fullName>
    </submittedName>
</protein>
<feature type="transmembrane region" description="Helical" evidence="1">
    <location>
        <begin position="131"/>
        <end position="155"/>
    </location>
</feature>
<evidence type="ECO:0000256" key="1">
    <source>
        <dbReference type="SAM" id="Phobius"/>
    </source>
</evidence>
<dbReference type="RefSeq" id="WP_122626922.1">
    <property type="nucleotide sequence ID" value="NZ_UPPP01000060.1"/>
</dbReference>
<keyword evidence="1" id="KW-1133">Transmembrane helix</keyword>
<name>A0A498R6R5_9FIRM</name>
<feature type="transmembrane region" description="Helical" evidence="1">
    <location>
        <begin position="175"/>
        <end position="196"/>
    </location>
</feature>
<dbReference type="GO" id="GO:0015661">
    <property type="term" value="F:L-lysine efflux transmembrane transporter activity"/>
    <property type="evidence" value="ECO:0007669"/>
    <property type="project" value="InterPro"/>
</dbReference>
<accession>A0A498R6R5</accession>
<dbReference type="OrthoDB" id="371078at2"/>
<keyword evidence="1" id="KW-0472">Membrane</keyword>
<proteinExistence type="predicted"/>
<keyword evidence="3" id="KW-1185">Reference proteome</keyword>
<dbReference type="Pfam" id="PF03956">
    <property type="entry name" value="Lys_export"/>
    <property type="match status" value="1"/>
</dbReference>